<evidence type="ECO:0000313" key="2">
    <source>
        <dbReference type="EMBL" id="MPD03049.1"/>
    </source>
</evidence>
<feature type="region of interest" description="Disordered" evidence="1">
    <location>
        <begin position="1"/>
        <end position="70"/>
    </location>
</feature>
<dbReference type="EMBL" id="VSRR010134376">
    <property type="protein sequence ID" value="MPD03049.1"/>
    <property type="molecule type" value="Genomic_DNA"/>
</dbReference>
<name>A0A5B7KDG9_PORTR</name>
<dbReference type="AlphaFoldDB" id="A0A5B7KDG9"/>
<protein>
    <submittedName>
        <fullName evidence="2">Uncharacterized protein</fullName>
    </submittedName>
</protein>
<proteinExistence type="predicted"/>
<accession>A0A5B7KDG9</accession>
<keyword evidence="3" id="KW-1185">Reference proteome</keyword>
<gene>
    <name evidence="2" type="ORF">E2C01_098666</name>
</gene>
<sequence length="70" mass="8195">MELEEKESGEWNSTKNEEDEEARSAKRGNVKQSSCREAMQWELAENVPRGRTERRKLVKDGDKKKKEGKE</sequence>
<organism evidence="2 3">
    <name type="scientific">Portunus trituberculatus</name>
    <name type="common">Swimming crab</name>
    <name type="synonym">Neptunus trituberculatus</name>
    <dbReference type="NCBI Taxonomy" id="210409"/>
    <lineage>
        <taxon>Eukaryota</taxon>
        <taxon>Metazoa</taxon>
        <taxon>Ecdysozoa</taxon>
        <taxon>Arthropoda</taxon>
        <taxon>Crustacea</taxon>
        <taxon>Multicrustacea</taxon>
        <taxon>Malacostraca</taxon>
        <taxon>Eumalacostraca</taxon>
        <taxon>Eucarida</taxon>
        <taxon>Decapoda</taxon>
        <taxon>Pleocyemata</taxon>
        <taxon>Brachyura</taxon>
        <taxon>Eubrachyura</taxon>
        <taxon>Portunoidea</taxon>
        <taxon>Portunidae</taxon>
        <taxon>Portuninae</taxon>
        <taxon>Portunus</taxon>
    </lineage>
</organism>
<evidence type="ECO:0000313" key="3">
    <source>
        <dbReference type="Proteomes" id="UP000324222"/>
    </source>
</evidence>
<feature type="compositionally biased region" description="Basic and acidic residues" evidence="1">
    <location>
        <begin position="58"/>
        <end position="70"/>
    </location>
</feature>
<comment type="caution">
    <text evidence="2">The sequence shown here is derived from an EMBL/GenBank/DDBJ whole genome shotgun (WGS) entry which is preliminary data.</text>
</comment>
<evidence type="ECO:0000256" key="1">
    <source>
        <dbReference type="SAM" id="MobiDB-lite"/>
    </source>
</evidence>
<reference evidence="2 3" key="1">
    <citation type="submission" date="2019-05" db="EMBL/GenBank/DDBJ databases">
        <title>Another draft genome of Portunus trituberculatus and its Hox gene families provides insights of decapod evolution.</title>
        <authorList>
            <person name="Jeong J.-H."/>
            <person name="Song I."/>
            <person name="Kim S."/>
            <person name="Choi T."/>
            <person name="Kim D."/>
            <person name="Ryu S."/>
            <person name="Kim W."/>
        </authorList>
    </citation>
    <scope>NUCLEOTIDE SEQUENCE [LARGE SCALE GENOMIC DNA]</scope>
    <source>
        <tissue evidence="2">Muscle</tissue>
    </source>
</reference>
<dbReference type="Proteomes" id="UP000324222">
    <property type="component" value="Unassembled WGS sequence"/>
</dbReference>